<gene>
    <name evidence="2" type="ORF">HHJ67_05365</name>
</gene>
<dbReference type="RefSeq" id="WP_169770663.1">
    <property type="nucleotide sequence ID" value="NZ_JABCUI010000002.1"/>
</dbReference>
<evidence type="ECO:0000259" key="1">
    <source>
        <dbReference type="Pfam" id="PF10543"/>
    </source>
</evidence>
<dbReference type="EMBL" id="JABCUI010000002">
    <property type="protein sequence ID" value="NMW87181.1"/>
    <property type="molecule type" value="Genomic_DNA"/>
</dbReference>
<accession>A0A7Y0UH14</accession>
<proteinExistence type="predicted"/>
<protein>
    <submittedName>
        <fullName evidence="2">ORF6N domain-containing protein</fullName>
    </submittedName>
</protein>
<name>A0A7Y0UH14_9ACTO</name>
<organism evidence="2 3">
    <name type="scientific">Mobiluncus curtisii</name>
    <dbReference type="NCBI Taxonomy" id="2051"/>
    <lineage>
        <taxon>Bacteria</taxon>
        <taxon>Bacillati</taxon>
        <taxon>Actinomycetota</taxon>
        <taxon>Actinomycetes</taxon>
        <taxon>Actinomycetales</taxon>
        <taxon>Actinomycetaceae</taxon>
        <taxon>Mobiluncus</taxon>
    </lineage>
</organism>
<comment type="caution">
    <text evidence="2">The sequence shown here is derived from an EMBL/GenBank/DDBJ whole genome shotgun (WGS) entry which is preliminary data.</text>
</comment>
<dbReference type="InterPro" id="IPR018873">
    <property type="entry name" value="KilA-N_DNA-bd_domain"/>
</dbReference>
<evidence type="ECO:0000313" key="2">
    <source>
        <dbReference type="EMBL" id="NMW87181.1"/>
    </source>
</evidence>
<evidence type="ECO:0000313" key="3">
    <source>
        <dbReference type="Proteomes" id="UP000553981"/>
    </source>
</evidence>
<dbReference type="AlphaFoldDB" id="A0A7Y0UH14"/>
<reference evidence="2 3" key="1">
    <citation type="submission" date="2020-04" db="EMBL/GenBank/DDBJ databases">
        <title>Antimicrobial susceptibility and clonality of vaginal-derived multi-drug resistant Mobiluncus isolates in China.</title>
        <authorList>
            <person name="Zhang X."/>
        </authorList>
    </citation>
    <scope>NUCLEOTIDE SEQUENCE [LARGE SCALE GENOMIC DNA]</scope>
    <source>
        <strain evidence="2 3">19</strain>
    </source>
</reference>
<sequence>MSEESKELQPVLIDQESISSLIYEVRGVKVMLDADLARIYGYETKLFNRQVKRNIEKFEGEDFMF</sequence>
<feature type="domain" description="KilA-N DNA-binding" evidence="1">
    <location>
        <begin position="21"/>
        <end position="65"/>
    </location>
</feature>
<dbReference type="Pfam" id="PF10543">
    <property type="entry name" value="ORF6N"/>
    <property type="match status" value="1"/>
</dbReference>
<dbReference type="Proteomes" id="UP000553981">
    <property type="component" value="Unassembled WGS sequence"/>
</dbReference>